<dbReference type="PANTHER" id="PTHR33608:SF6">
    <property type="entry name" value="BLL2464 PROTEIN"/>
    <property type="match status" value="1"/>
</dbReference>
<organism evidence="2 3">
    <name type="scientific">Tepidiforma flava</name>
    <dbReference type="NCBI Taxonomy" id="3004094"/>
    <lineage>
        <taxon>Bacteria</taxon>
        <taxon>Bacillati</taxon>
        <taxon>Chloroflexota</taxon>
        <taxon>Tepidiformia</taxon>
        <taxon>Tepidiformales</taxon>
        <taxon>Tepidiformaceae</taxon>
        <taxon>Tepidiforma</taxon>
    </lineage>
</organism>
<dbReference type="SUPFAM" id="SSF53300">
    <property type="entry name" value="vWA-like"/>
    <property type="match status" value="1"/>
</dbReference>
<dbReference type="Gene3D" id="3.40.50.410">
    <property type="entry name" value="von Willebrand factor, type A domain"/>
    <property type="match status" value="1"/>
</dbReference>
<proteinExistence type="predicted"/>
<evidence type="ECO:0000259" key="1">
    <source>
        <dbReference type="Pfam" id="PF01882"/>
    </source>
</evidence>
<sequence>MSALLARRPTPDAPGPGPMPEAVLRALDITVGRRVSSLLAGDFRSHGLGTGTELAQVREYVPGNDVRRIDWNVTARTLVPHVREFVAERVLTTWLVLDASASMLFGTADRRKYDVAEGVALAAGHVATRHGNALGVYLFDGERERLMRPAQGRAGLLALLLALRLQPPAGGTASLGRALQKIDRLAGRGRLVLVVSDFRGPRDWERPLLQLCGRHDVVAVEIRDPREQELPDVGELWLMDPETGRQLRVDTGSRRLRERFAAAAAAERAEVAAAIARAGARHIVLSTSGDWLRAFAAGLLEKGYVR</sequence>
<dbReference type="EMBL" id="CP115149">
    <property type="protein sequence ID" value="WBL36615.1"/>
    <property type="molecule type" value="Genomic_DNA"/>
</dbReference>
<dbReference type="InterPro" id="IPR002881">
    <property type="entry name" value="DUF58"/>
</dbReference>
<dbReference type="InterPro" id="IPR036465">
    <property type="entry name" value="vWFA_dom_sf"/>
</dbReference>
<keyword evidence="3" id="KW-1185">Reference proteome</keyword>
<dbReference type="PANTHER" id="PTHR33608">
    <property type="entry name" value="BLL2464 PROTEIN"/>
    <property type="match status" value="1"/>
</dbReference>
<feature type="domain" description="DUF58" evidence="1">
    <location>
        <begin position="56"/>
        <end position="269"/>
    </location>
</feature>
<evidence type="ECO:0000313" key="3">
    <source>
        <dbReference type="Proteomes" id="UP001212803"/>
    </source>
</evidence>
<accession>A0ABY7M847</accession>
<reference evidence="2 3" key="1">
    <citation type="journal article" date="2023" name="ISME J.">
        <title>Thermophilic Dehalococcoidia with unusual traits shed light on an unexpected past.</title>
        <authorList>
            <person name="Palmer M."/>
            <person name="Covington J.K."/>
            <person name="Zhou E.M."/>
            <person name="Thomas S.C."/>
            <person name="Habib N."/>
            <person name="Seymour C.O."/>
            <person name="Lai D."/>
            <person name="Johnston J."/>
            <person name="Hashimi A."/>
            <person name="Jiao J.Y."/>
            <person name="Muok A.R."/>
            <person name="Liu L."/>
            <person name="Xian W.D."/>
            <person name="Zhi X.Y."/>
            <person name="Li M.M."/>
            <person name="Silva L.P."/>
            <person name="Bowen B.P."/>
            <person name="Louie K."/>
            <person name="Briegel A."/>
            <person name="Pett-Ridge J."/>
            <person name="Weber P.K."/>
            <person name="Tocheva E.I."/>
            <person name="Woyke T."/>
            <person name="Northen T.R."/>
            <person name="Mayali X."/>
            <person name="Li W.J."/>
            <person name="Hedlund B.P."/>
        </authorList>
    </citation>
    <scope>NUCLEOTIDE SEQUENCE [LARGE SCALE GENOMIC DNA]</scope>
    <source>
        <strain evidence="2 3">YIM 72310</strain>
    </source>
</reference>
<name>A0ABY7M847_9CHLR</name>
<dbReference type="RefSeq" id="WP_270057137.1">
    <property type="nucleotide sequence ID" value="NZ_CP115149.1"/>
</dbReference>
<evidence type="ECO:0000313" key="2">
    <source>
        <dbReference type="EMBL" id="WBL36615.1"/>
    </source>
</evidence>
<gene>
    <name evidence="2" type="ORF">O0235_03405</name>
</gene>
<dbReference type="Proteomes" id="UP001212803">
    <property type="component" value="Chromosome"/>
</dbReference>
<dbReference type="Pfam" id="PF01882">
    <property type="entry name" value="DUF58"/>
    <property type="match status" value="1"/>
</dbReference>
<protein>
    <submittedName>
        <fullName evidence="2">DUF58 domain-containing protein</fullName>
    </submittedName>
</protein>